<proteinExistence type="predicted"/>
<name>Q1D721_MYXXD</name>
<dbReference type="AlphaFoldDB" id="Q1D721"/>
<protein>
    <submittedName>
        <fullName evidence="1">Lipoprotein</fullName>
    </submittedName>
</protein>
<accession>Q1D721</accession>
<dbReference type="Proteomes" id="UP000002402">
    <property type="component" value="Chromosome"/>
</dbReference>
<evidence type="ECO:0000313" key="1">
    <source>
        <dbReference type="EMBL" id="ABF86193.1"/>
    </source>
</evidence>
<dbReference type="KEGG" id="mxa:MXAN_3355"/>
<dbReference type="STRING" id="246197.MXAN_3355"/>
<sequence length="133" mass="14052">MRMTGIPGCVAKCVIRRNGATSMARWLTCSLLLVSLTGCFRMSLRSGAPRGGAPDEQTGVSLVAGLTTSNVVAPECQHGFSRVDVYWPWWSPVVYAATFGIVAPLRTEYVCAEAAAAAGSVRPEPVPSSHSPL</sequence>
<dbReference type="EMBL" id="CP000113">
    <property type="protein sequence ID" value="ABF86193.1"/>
    <property type="molecule type" value="Genomic_DNA"/>
</dbReference>
<reference evidence="1 2" key="1">
    <citation type="journal article" date="2006" name="Proc. Natl. Acad. Sci. U.S.A.">
        <title>Evolution of sensory complexity recorded in a myxobacterial genome.</title>
        <authorList>
            <person name="Goldman B.S."/>
            <person name="Nierman W.C."/>
            <person name="Kaiser D."/>
            <person name="Slater S.C."/>
            <person name="Durkin A.S."/>
            <person name="Eisen J.A."/>
            <person name="Ronning C.M."/>
            <person name="Barbazuk W.B."/>
            <person name="Blanchard M."/>
            <person name="Field C."/>
            <person name="Halling C."/>
            <person name="Hinkle G."/>
            <person name="Iartchuk O."/>
            <person name="Kim H.S."/>
            <person name="Mackenzie C."/>
            <person name="Madupu R."/>
            <person name="Miller N."/>
            <person name="Shvartsbeyn A."/>
            <person name="Sullivan S.A."/>
            <person name="Vaudin M."/>
            <person name="Wiegand R."/>
            <person name="Kaplan H.B."/>
        </authorList>
    </citation>
    <scope>NUCLEOTIDE SEQUENCE [LARGE SCALE GENOMIC DNA]</scope>
    <source>
        <strain evidence="2">DK1622</strain>
    </source>
</reference>
<gene>
    <name evidence="1" type="ordered locus">MXAN_3355</name>
</gene>
<keyword evidence="2" id="KW-1185">Reference proteome</keyword>
<dbReference type="EnsemblBacteria" id="ABF86193">
    <property type="protein sequence ID" value="ABF86193"/>
    <property type="gene ID" value="MXAN_3355"/>
</dbReference>
<dbReference type="HOGENOM" id="CLU_2181027_0_0_7"/>
<evidence type="ECO:0000313" key="2">
    <source>
        <dbReference type="Proteomes" id="UP000002402"/>
    </source>
</evidence>
<organism evidence="1 2">
    <name type="scientific">Myxococcus xanthus (strain DK1622)</name>
    <dbReference type="NCBI Taxonomy" id="246197"/>
    <lineage>
        <taxon>Bacteria</taxon>
        <taxon>Pseudomonadati</taxon>
        <taxon>Myxococcota</taxon>
        <taxon>Myxococcia</taxon>
        <taxon>Myxococcales</taxon>
        <taxon>Cystobacterineae</taxon>
        <taxon>Myxococcaceae</taxon>
        <taxon>Myxococcus</taxon>
    </lineage>
</organism>
<keyword evidence="1" id="KW-0449">Lipoprotein</keyword>